<sequence length="164" mass="18677">MFGLSEVQTATLVACSVSLSFPLLLYGAWIMIEAEAVTWDVLTYHLKFIVTGLALTTVPLVTWMLPRLASQFGDGLAVVHAFLGLQAYAMLAFGGTGIVRIFRAKYEHDLYHDYDEEVLLDEIGDENMRFWRRRLRVGVFGYVLFWLLAYIVGIGRFLLQYDIL</sequence>
<feature type="domain" description="DUF7321" evidence="2">
    <location>
        <begin position="7"/>
        <end position="161"/>
    </location>
</feature>
<gene>
    <name evidence="3" type="ORF">ACFPYI_03025</name>
</gene>
<accession>A0ABD5RI93</accession>
<dbReference type="Pfam" id="PF24007">
    <property type="entry name" value="DUF7321"/>
    <property type="match status" value="1"/>
</dbReference>
<organism evidence="3 4">
    <name type="scientific">Halomarina salina</name>
    <dbReference type="NCBI Taxonomy" id="1872699"/>
    <lineage>
        <taxon>Archaea</taxon>
        <taxon>Methanobacteriati</taxon>
        <taxon>Methanobacteriota</taxon>
        <taxon>Stenosarchaea group</taxon>
        <taxon>Halobacteria</taxon>
        <taxon>Halobacteriales</taxon>
        <taxon>Natronomonadaceae</taxon>
        <taxon>Halomarina</taxon>
    </lineage>
</organism>
<name>A0ABD5RI93_9EURY</name>
<keyword evidence="4" id="KW-1185">Reference proteome</keyword>
<evidence type="ECO:0000313" key="4">
    <source>
        <dbReference type="Proteomes" id="UP001596099"/>
    </source>
</evidence>
<dbReference type="AlphaFoldDB" id="A0ABD5RI93"/>
<dbReference type="RefSeq" id="WP_247419108.1">
    <property type="nucleotide sequence ID" value="NZ_JALLGW010000002.1"/>
</dbReference>
<feature type="transmembrane region" description="Helical" evidence="1">
    <location>
        <begin position="12"/>
        <end position="32"/>
    </location>
</feature>
<keyword evidence="1" id="KW-0472">Membrane</keyword>
<comment type="caution">
    <text evidence="3">The sequence shown here is derived from an EMBL/GenBank/DDBJ whole genome shotgun (WGS) entry which is preliminary data.</text>
</comment>
<protein>
    <recommendedName>
        <fullName evidence="2">DUF7321 domain-containing protein</fullName>
    </recommendedName>
</protein>
<evidence type="ECO:0000256" key="1">
    <source>
        <dbReference type="SAM" id="Phobius"/>
    </source>
</evidence>
<feature type="transmembrane region" description="Helical" evidence="1">
    <location>
        <begin position="44"/>
        <end position="65"/>
    </location>
</feature>
<reference evidence="3 4" key="1">
    <citation type="journal article" date="2019" name="Int. J. Syst. Evol. Microbiol.">
        <title>The Global Catalogue of Microorganisms (GCM) 10K type strain sequencing project: providing services to taxonomists for standard genome sequencing and annotation.</title>
        <authorList>
            <consortium name="The Broad Institute Genomics Platform"/>
            <consortium name="The Broad Institute Genome Sequencing Center for Infectious Disease"/>
            <person name="Wu L."/>
            <person name="Ma J."/>
        </authorList>
    </citation>
    <scope>NUCLEOTIDE SEQUENCE [LARGE SCALE GENOMIC DNA]</scope>
    <source>
        <strain evidence="3 4">CGMCC 1.12543</strain>
    </source>
</reference>
<proteinExistence type="predicted"/>
<evidence type="ECO:0000259" key="2">
    <source>
        <dbReference type="Pfam" id="PF24007"/>
    </source>
</evidence>
<keyword evidence="1" id="KW-0812">Transmembrane</keyword>
<feature type="transmembrane region" description="Helical" evidence="1">
    <location>
        <begin position="77"/>
        <end position="102"/>
    </location>
</feature>
<dbReference type="Proteomes" id="UP001596099">
    <property type="component" value="Unassembled WGS sequence"/>
</dbReference>
<dbReference type="InterPro" id="IPR055745">
    <property type="entry name" value="DUF7321"/>
</dbReference>
<keyword evidence="1" id="KW-1133">Transmembrane helix</keyword>
<feature type="transmembrane region" description="Helical" evidence="1">
    <location>
        <begin position="139"/>
        <end position="159"/>
    </location>
</feature>
<evidence type="ECO:0000313" key="3">
    <source>
        <dbReference type="EMBL" id="MFC5970293.1"/>
    </source>
</evidence>
<dbReference type="EMBL" id="JBHSQH010000001">
    <property type="protein sequence ID" value="MFC5970293.1"/>
    <property type="molecule type" value="Genomic_DNA"/>
</dbReference>